<proteinExistence type="predicted"/>
<dbReference type="Gene3D" id="3.30.470.30">
    <property type="entry name" value="DNA ligase/mRNA capping enzyme"/>
    <property type="match status" value="1"/>
</dbReference>
<accession>G4QGX6</accession>
<keyword evidence="3" id="KW-1185">Reference proteome</keyword>
<evidence type="ECO:0000313" key="3">
    <source>
        <dbReference type="Proteomes" id="UP000009282"/>
    </source>
</evidence>
<name>G4QGX6_GLANF</name>
<dbReference type="GO" id="GO:0016874">
    <property type="term" value="F:ligase activity"/>
    <property type="evidence" value="ECO:0007669"/>
    <property type="project" value="UniProtKB-KW"/>
</dbReference>
<dbReference type="EMBL" id="CP003060">
    <property type="protein sequence ID" value="AEP29921.1"/>
    <property type="molecule type" value="Genomic_DNA"/>
</dbReference>
<dbReference type="eggNOG" id="COG0073">
    <property type="taxonomic scope" value="Bacteria"/>
</dbReference>
<dbReference type="RefSeq" id="WP_014108795.1">
    <property type="nucleotide sequence ID" value="NC_016041.1"/>
</dbReference>
<dbReference type="OrthoDB" id="9255590at2"/>
<dbReference type="HOGENOM" id="CLU_054812_0_0_6"/>
<organism evidence="2 3">
    <name type="scientific">Glaciecola nitratireducens (strain JCM 12485 / KCTC 12276 / FR1064)</name>
    <dbReference type="NCBI Taxonomy" id="1085623"/>
    <lineage>
        <taxon>Bacteria</taxon>
        <taxon>Pseudomonadati</taxon>
        <taxon>Pseudomonadota</taxon>
        <taxon>Gammaproteobacteria</taxon>
        <taxon>Alteromonadales</taxon>
        <taxon>Alteromonadaceae</taxon>
        <taxon>Brumicola</taxon>
    </lineage>
</organism>
<dbReference type="InterPro" id="IPR021122">
    <property type="entry name" value="RNA_ligase_dom_REL/Rnl2"/>
</dbReference>
<gene>
    <name evidence="2" type="ordered locus">GNIT_1811</name>
</gene>
<dbReference type="Pfam" id="PF09414">
    <property type="entry name" value="RNA_ligase"/>
    <property type="match status" value="1"/>
</dbReference>
<keyword evidence="2" id="KW-0436">Ligase</keyword>
<protein>
    <submittedName>
        <fullName evidence="2">RnlB RNA ligase 2</fullName>
    </submittedName>
</protein>
<reference evidence="2 3" key="1">
    <citation type="journal article" date="2011" name="J. Bacteriol.">
        <title>Complete genome sequence of seawater bacterium Glaciecola nitratireducens FR1064T.</title>
        <authorList>
            <person name="Bian F."/>
            <person name="Qin Q.L."/>
            <person name="Xie B.B."/>
            <person name="Shu Y.L."/>
            <person name="Zhang X.Y."/>
            <person name="Yu Y."/>
            <person name="Chen B."/>
            <person name="Chen X.L."/>
            <person name="Zhou B.C."/>
            <person name="Zhang Y.Z."/>
        </authorList>
    </citation>
    <scope>NUCLEOTIDE SEQUENCE [LARGE SCALE GENOMIC DNA]</scope>
    <source>
        <strain evidence="3">JCM 12485 / KCTC 12276 / FR1064</strain>
    </source>
</reference>
<evidence type="ECO:0000259" key="1">
    <source>
        <dbReference type="Pfam" id="PF09414"/>
    </source>
</evidence>
<evidence type="ECO:0000313" key="2">
    <source>
        <dbReference type="EMBL" id="AEP29921.1"/>
    </source>
</evidence>
<dbReference type="Proteomes" id="UP000009282">
    <property type="component" value="Chromosome"/>
</dbReference>
<dbReference type="AlphaFoldDB" id="G4QGX6"/>
<feature type="domain" description="RNA ligase" evidence="1">
    <location>
        <begin position="32"/>
        <end position="220"/>
    </location>
</feature>
<sequence length="321" mass="36153">MFQPFPKIGQFRNVVKDIRDIAESSTITHLSFIGTVKLHGTNAAISYSVQKDKVYYQSRSRLIQPLNDNAGFATWAESIETDWHYFLQDIADGKDVIVYGEWCGGNIQRGVALTNMPKMFVMFAAEIEGKHIPLSSLHLSSDSHGLLERADVFFIDDFPVYEETVDLQMPENSINRLTELTLAVEDQCPVAHALGVTGVGEGIVWRCTHPSHTDLLFKVKGEKHSVSKVKTLAAVDPEKLNSMREFVEYAVTENRLNQGVEVLGLDQKNVGNFIGWVSKDVWTEEQDVLEANNLTMRDVGKFIANKARHFYLTKLNNEVFA</sequence>
<dbReference type="KEGG" id="gni:GNIT_1811"/>
<dbReference type="SUPFAM" id="SSF56091">
    <property type="entry name" value="DNA ligase/mRNA capping enzyme, catalytic domain"/>
    <property type="match status" value="1"/>
</dbReference>
<dbReference type="STRING" id="1085623.GNIT_1811"/>